<evidence type="ECO:0000313" key="1">
    <source>
        <dbReference type="EMBL" id="KAK6166868.1"/>
    </source>
</evidence>
<gene>
    <name evidence="1" type="ORF">SNE40_023479</name>
</gene>
<proteinExistence type="predicted"/>
<dbReference type="PANTHER" id="PTHR19446">
    <property type="entry name" value="REVERSE TRANSCRIPTASES"/>
    <property type="match status" value="1"/>
</dbReference>
<reference evidence="1 2" key="1">
    <citation type="submission" date="2024-01" db="EMBL/GenBank/DDBJ databases">
        <title>The genome of the rayed Mediterranean limpet Patella caerulea (Linnaeus, 1758).</title>
        <authorList>
            <person name="Anh-Thu Weber A."/>
            <person name="Halstead-Nussloch G."/>
        </authorList>
    </citation>
    <scope>NUCLEOTIDE SEQUENCE [LARGE SCALE GENOMIC DNA]</scope>
    <source>
        <strain evidence="1">AATW-2023a</strain>
        <tissue evidence="1">Whole specimen</tissue>
    </source>
</reference>
<dbReference type="AlphaFoldDB" id="A0AAN8G352"/>
<sequence length="206" mass="23762">MRGTKTTSNISPDDWYAYFNDLYNDTKYEFDPVFTEYVMSYVEDYEADCDINMNEEINGCILDEPINVNEIENAIKSLPNGKDPGPDGILNEHVRHSMFLLLPRLTILFNTILQSGNYPKLWCTAGIVPLHKHGQKTDPGNYRVISLLSVIGKVFTKILNTRLSEMCEAEDLLYEEQSGYRKKDKVHLIISFAYMLWFKNTSHGLF</sequence>
<evidence type="ECO:0008006" key="3">
    <source>
        <dbReference type="Google" id="ProtNLM"/>
    </source>
</evidence>
<evidence type="ECO:0000313" key="2">
    <source>
        <dbReference type="Proteomes" id="UP001347796"/>
    </source>
</evidence>
<dbReference type="Proteomes" id="UP001347796">
    <property type="component" value="Unassembled WGS sequence"/>
</dbReference>
<protein>
    <recommendedName>
        <fullName evidence="3">Reverse transcriptase</fullName>
    </recommendedName>
</protein>
<dbReference type="EMBL" id="JAZGQO010000021">
    <property type="protein sequence ID" value="KAK6166868.1"/>
    <property type="molecule type" value="Genomic_DNA"/>
</dbReference>
<name>A0AAN8G352_PATCE</name>
<keyword evidence="2" id="KW-1185">Reference proteome</keyword>
<accession>A0AAN8G352</accession>
<organism evidence="1 2">
    <name type="scientific">Patella caerulea</name>
    <name type="common">Rayed Mediterranean limpet</name>
    <dbReference type="NCBI Taxonomy" id="87958"/>
    <lineage>
        <taxon>Eukaryota</taxon>
        <taxon>Metazoa</taxon>
        <taxon>Spiralia</taxon>
        <taxon>Lophotrochozoa</taxon>
        <taxon>Mollusca</taxon>
        <taxon>Gastropoda</taxon>
        <taxon>Patellogastropoda</taxon>
        <taxon>Patelloidea</taxon>
        <taxon>Patellidae</taxon>
        <taxon>Patella</taxon>
    </lineage>
</organism>
<comment type="caution">
    <text evidence="1">The sequence shown here is derived from an EMBL/GenBank/DDBJ whole genome shotgun (WGS) entry which is preliminary data.</text>
</comment>